<keyword evidence="13" id="KW-1185">Reference proteome</keyword>
<dbReference type="GO" id="GO:0033180">
    <property type="term" value="C:proton-transporting V-type ATPase, V1 domain"/>
    <property type="evidence" value="ECO:0007669"/>
    <property type="project" value="InterPro"/>
</dbReference>
<dbReference type="Pfam" id="PF00006">
    <property type="entry name" value="ATP-synt_ab"/>
    <property type="match status" value="1"/>
</dbReference>
<dbReference type="Pfam" id="PF22919">
    <property type="entry name" value="ATP-synt_VA_C"/>
    <property type="match status" value="1"/>
</dbReference>
<comment type="caution">
    <text evidence="12">The sequence shown here is derived from an EMBL/GenBank/DDBJ whole genome shotgun (WGS) entry which is preliminary data.</text>
</comment>
<evidence type="ECO:0000259" key="9">
    <source>
        <dbReference type="Pfam" id="PF00006"/>
    </source>
</evidence>
<dbReference type="CDD" id="cd01135">
    <property type="entry name" value="V_A-ATPase_B"/>
    <property type="match status" value="1"/>
</dbReference>
<dbReference type="GO" id="GO:0046961">
    <property type="term" value="F:proton-transporting ATPase activity, rotational mechanism"/>
    <property type="evidence" value="ECO:0007669"/>
    <property type="project" value="InterPro"/>
</dbReference>
<feature type="domain" description="ATP synthase A/B type C-terminal" evidence="11">
    <location>
        <begin position="377"/>
        <end position="476"/>
    </location>
</feature>
<dbReference type="GeneID" id="67015331"/>
<feature type="domain" description="ATPase F1/V1/A1 complex alpha/beta subunit N-terminal" evidence="10">
    <location>
        <begin position="24"/>
        <end position="87"/>
    </location>
</feature>
<reference evidence="12" key="1">
    <citation type="submission" date="2021-05" db="EMBL/GenBank/DDBJ databases">
        <authorList>
            <person name="Stam R."/>
        </authorList>
    </citation>
    <scope>NUCLEOTIDE SEQUENCE</scope>
    <source>
        <strain evidence="12">CS162</strain>
    </source>
</reference>
<dbReference type="InterPro" id="IPR004100">
    <property type="entry name" value="ATPase_F1/V1/A1_a/bsu_N"/>
</dbReference>
<dbReference type="NCBIfam" id="TIGR01040">
    <property type="entry name" value="V-ATPase_V1_B"/>
    <property type="match status" value="1"/>
</dbReference>
<dbReference type="NCBIfam" id="NF003235">
    <property type="entry name" value="PRK04196.1"/>
    <property type="match status" value="1"/>
</dbReference>
<dbReference type="CDD" id="cd18112">
    <property type="entry name" value="ATP-synt_V_A-type_beta_C"/>
    <property type="match status" value="1"/>
</dbReference>
<dbReference type="InterPro" id="IPR055190">
    <property type="entry name" value="ATP-synt_VA_C"/>
</dbReference>
<gene>
    <name evidence="12" type="ORF">ALTATR162_LOCUS3741</name>
</gene>
<dbReference type="RefSeq" id="XP_043167284.1">
    <property type="nucleotide sequence ID" value="XM_043311349.1"/>
</dbReference>
<evidence type="ECO:0000256" key="3">
    <source>
        <dbReference type="ARBA" id="ARBA00022448"/>
    </source>
</evidence>
<keyword evidence="4" id="KW-0375">Hydrogen ion transport</keyword>
<dbReference type="CDD" id="cd18118">
    <property type="entry name" value="ATP-synt_V_A-type_beta_N"/>
    <property type="match status" value="1"/>
</dbReference>
<evidence type="ECO:0000256" key="2">
    <source>
        <dbReference type="ARBA" id="ARBA00013419"/>
    </source>
</evidence>
<evidence type="ECO:0000256" key="6">
    <source>
        <dbReference type="ARBA" id="ARBA00029427"/>
    </source>
</evidence>
<protein>
    <recommendedName>
        <fullName evidence="2">V-type proton ATPase subunit B</fullName>
    </recommendedName>
    <alternativeName>
        <fullName evidence="7">Vacuolar proton pump subunit B</fullName>
    </alternativeName>
</protein>
<keyword evidence="3" id="KW-0813">Transport</keyword>
<feature type="compositionally biased region" description="Basic and acidic residues" evidence="8">
    <location>
        <begin position="480"/>
        <end position="498"/>
    </location>
</feature>
<dbReference type="SUPFAM" id="SSF52540">
    <property type="entry name" value="P-loop containing nucleoside triphosphate hydrolases"/>
    <property type="match status" value="1"/>
</dbReference>
<keyword evidence="5" id="KW-0406">Ion transport</keyword>
<feature type="domain" description="ATPase F1/V1/A1 complex alpha/beta subunit nucleotide-binding" evidence="9">
    <location>
        <begin position="144"/>
        <end position="371"/>
    </location>
</feature>
<evidence type="ECO:0000256" key="7">
    <source>
        <dbReference type="ARBA" id="ARBA00030314"/>
    </source>
</evidence>
<dbReference type="PANTHER" id="PTHR43389:SF4">
    <property type="entry name" value="V-TYPE PROTON ATPASE SUBUNIT B"/>
    <property type="match status" value="1"/>
</dbReference>
<comment type="subcellular location">
    <subcellularLocation>
        <location evidence="6">Vacuole membrane</location>
        <topology evidence="6">Peripheral membrane protein</topology>
        <orientation evidence="6">Cytoplasmic side</orientation>
    </subcellularLocation>
</comment>
<sequence length="686" mass="76509">MPEVVDPRMISVTPRIRYNTIGGVNGPLVILDNVKFPRYNEIVSLTLPDGTERSGQVLEARGNRAVVQVFEGTSGIDVKKTKVEFTGHSLKLGVSEDMLGRIFDGSGKPIDKGPKVLAEDYLDINGSPINPYSRVYPEEMISTGISAIDTMNSIARGQKIPIFSSSGLPHNEIAAQICRQAGLVGKPSKGVHDDHDDNFSIVFGAMGVNLETSRFFTRDFEENGSMERVTLFLNLANDPTIERIITPRLALTTAEYYAYQLEKHVLVILTDLSSYCDALREVSAAREEVPGRRGYPGYMYTDLSTIYERAGRVEGRNGSITQIPILTMPNDDITHPIPDLTGYITEGQIFIDRQLDNKGIYPPINVLPSLSRLMKSAIGEGRTRKDHGDVSNQLYAKYAIGRDAAAMKAVVGEEALSSEDKLSLEFLEKFERSFIAQGAYESRSIHESLDLAWSLLRIYPKELLNRIPAKVLDQYYQRSRGGDDGEKKKGSKDTRDNSGENGQQGENLIDVGAPGKIWFHPKIPLVDQVGIRNDIRNRWDRTSVVEQFAFGLWNEFFLPPGATGTLALVTKSWHQWEMPHFTVALVFLFGTTRRTQHWATAHVYLDFSESVCTVMDGARRCWVKELWAEDWQVWDVSERRETGAHTQTAEGAEGGISPPLSAGMESLLNDVATIRLMVPSQIKPLY</sequence>
<dbReference type="Pfam" id="PF02874">
    <property type="entry name" value="ATP-synt_ab_N"/>
    <property type="match status" value="1"/>
</dbReference>
<dbReference type="InterPro" id="IPR022879">
    <property type="entry name" value="V-ATPase_su_B/beta"/>
</dbReference>
<evidence type="ECO:0000313" key="13">
    <source>
        <dbReference type="Proteomes" id="UP000676310"/>
    </source>
</evidence>
<dbReference type="OrthoDB" id="1735853at2759"/>
<dbReference type="Gene3D" id="3.40.50.12240">
    <property type="match status" value="1"/>
</dbReference>
<dbReference type="PANTHER" id="PTHR43389">
    <property type="entry name" value="V-TYPE PROTON ATPASE SUBUNIT B"/>
    <property type="match status" value="1"/>
</dbReference>
<dbReference type="InterPro" id="IPR005723">
    <property type="entry name" value="ATPase_V1-cplx_bsu"/>
</dbReference>
<dbReference type="InterPro" id="IPR027417">
    <property type="entry name" value="P-loop_NTPase"/>
</dbReference>
<name>A0A8J2HX98_9PLEO</name>
<accession>A0A8J2HX98</accession>
<evidence type="ECO:0000256" key="1">
    <source>
        <dbReference type="ARBA" id="ARBA00008936"/>
    </source>
</evidence>
<organism evidence="12 13">
    <name type="scientific">Alternaria atra</name>
    <dbReference type="NCBI Taxonomy" id="119953"/>
    <lineage>
        <taxon>Eukaryota</taxon>
        <taxon>Fungi</taxon>
        <taxon>Dikarya</taxon>
        <taxon>Ascomycota</taxon>
        <taxon>Pezizomycotina</taxon>
        <taxon>Dothideomycetes</taxon>
        <taxon>Pleosporomycetidae</taxon>
        <taxon>Pleosporales</taxon>
        <taxon>Pleosporineae</taxon>
        <taxon>Pleosporaceae</taxon>
        <taxon>Alternaria</taxon>
        <taxon>Alternaria sect. Ulocladioides</taxon>
    </lineage>
</organism>
<evidence type="ECO:0000259" key="11">
    <source>
        <dbReference type="Pfam" id="PF22919"/>
    </source>
</evidence>
<dbReference type="FunFam" id="3.40.50.12240:FF:000001">
    <property type="entry name" value="V-type proton ATPase subunit B, brain"/>
    <property type="match status" value="1"/>
</dbReference>
<dbReference type="PROSITE" id="PS00152">
    <property type="entry name" value="ATPASE_ALPHA_BETA"/>
    <property type="match status" value="1"/>
</dbReference>
<evidence type="ECO:0000313" key="12">
    <source>
        <dbReference type="EMBL" id="CAG5155600.1"/>
    </source>
</evidence>
<dbReference type="GO" id="GO:0046034">
    <property type="term" value="P:ATP metabolic process"/>
    <property type="evidence" value="ECO:0007669"/>
    <property type="project" value="InterPro"/>
</dbReference>
<proteinExistence type="inferred from homology"/>
<evidence type="ECO:0000256" key="4">
    <source>
        <dbReference type="ARBA" id="ARBA00022781"/>
    </source>
</evidence>
<dbReference type="GO" id="GO:0007035">
    <property type="term" value="P:vacuolar acidification"/>
    <property type="evidence" value="ECO:0007669"/>
    <property type="project" value="TreeGrafter"/>
</dbReference>
<dbReference type="EMBL" id="CAJRGZ010000017">
    <property type="protein sequence ID" value="CAG5155600.1"/>
    <property type="molecule type" value="Genomic_DNA"/>
</dbReference>
<dbReference type="InterPro" id="IPR000194">
    <property type="entry name" value="ATPase_F1/V1/A1_a/bsu_nucl-bd"/>
</dbReference>
<feature type="region of interest" description="Disordered" evidence="8">
    <location>
        <begin position="478"/>
        <end position="506"/>
    </location>
</feature>
<dbReference type="AlphaFoldDB" id="A0A8J2HX98"/>
<dbReference type="GO" id="GO:0005524">
    <property type="term" value="F:ATP binding"/>
    <property type="evidence" value="ECO:0007669"/>
    <property type="project" value="InterPro"/>
</dbReference>
<comment type="similarity">
    <text evidence="1">Belongs to the ATPase alpha/beta chains family.</text>
</comment>
<dbReference type="Proteomes" id="UP000676310">
    <property type="component" value="Unassembled WGS sequence"/>
</dbReference>
<evidence type="ECO:0000259" key="10">
    <source>
        <dbReference type="Pfam" id="PF02874"/>
    </source>
</evidence>
<evidence type="ECO:0000256" key="5">
    <source>
        <dbReference type="ARBA" id="ARBA00023065"/>
    </source>
</evidence>
<dbReference type="GO" id="GO:0005774">
    <property type="term" value="C:vacuolar membrane"/>
    <property type="evidence" value="ECO:0007669"/>
    <property type="project" value="UniProtKB-SubCell"/>
</dbReference>
<evidence type="ECO:0000256" key="8">
    <source>
        <dbReference type="SAM" id="MobiDB-lite"/>
    </source>
</evidence>
<dbReference type="HAMAP" id="MF_00310">
    <property type="entry name" value="ATP_synth_B_arch"/>
    <property type="match status" value="1"/>
</dbReference>
<dbReference type="InterPro" id="IPR020003">
    <property type="entry name" value="ATPase_a/bsu_AS"/>
</dbReference>